<dbReference type="InterPro" id="IPR015034">
    <property type="entry name" value="Bles03"/>
</dbReference>
<dbReference type="InterPro" id="IPR029058">
    <property type="entry name" value="AB_hydrolase_fold"/>
</dbReference>
<feature type="region of interest" description="Disordered" evidence="2">
    <location>
        <begin position="616"/>
        <end position="645"/>
    </location>
</feature>
<evidence type="ECO:0000313" key="5">
    <source>
        <dbReference type="Proteomes" id="UP000310066"/>
    </source>
</evidence>
<dbReference type="Pfam" id="PF12697">
    <property type="entry name" value="Abhydrolase_6"/>
    <property type="match status" value="1"/>
</dbReference>
<sequence length="801" mass="88637">MSQGHFLDGDGWVSDESDFYGDVRTRESLQRDVLEGGKRPLEIPFSYVTAKKSKAEPLVTAYPTSAARPEINKRMLGTQASSRTEATQGGRSDHLEPAESDLSGNSDHQPSADFLAAEMDDSKARSSAWQCTESIVDFLRRAPIADQATASLGPWLWVSNSRPARHRVKQERKADVPTFKQGGARLLELFMEMRASVEKAHEGNLPGVITRYMRPYRDQLEDELLSLAVKTDTVCGKWMLFPSEANVARVWRLVAEATSEGKLGHTSKVATYQPGETSRVICVYTCDFADTEDVRKVLNGLVELDLVSRAGSAVYYKCDAYTYLHIKSENQYKIKASLYGSAEMLKGEAKTKQGGPMHKLWSLEDEAIPGLHHNFLTLSSGLQVHYVATGGQQTATKSLVIFLHGFPDSWYIYKRFLESTTLKATGAQLVALDLPGCGGSDDLRKYGPDEMLNAVGEAIALLKARYLIGGDRRSECMLASHDWGGFISYRIAAETVGLVNRVVAINIGYMPVMRGNSRLAIEDARAHFAAWTRDYMKVNLVFSAWRSIAPLAAQLLMSSYVFMFNLPHLVLTMIPSTTMAYLLDWCHHEGHHRRAAASKAGQLSELLLAESRASSFGPSSAEFTSPKHNDKTYSSSVRSRASTSPPGDWLQRIRLYREGLASDKWNLAPTLQQYRPAPEMDEETFKCPVTAIFGLQDVAIEPRVALNGIERYFLRSAKDYTGHGSQERQPTFTTAGAGGSHIVRLKDCGHWSLLEELGSGVVEKTLLWLLSQQNGTAGKGSLEEALISDELAHHVTIETYG</sequence>
<dbReference type="Proteomes" id="UP000310066">
    <property type="component" value="Unassembled WGS sequence"/>
</dbReference>
<feature type="domain" description="AB hydrolase-1" evidence="3">
    <location>
        <begin position="400"/>
        <end position="566"/>
    </location>
</feature>
<dbReference type="Gene3D" id="3.30.760.10">
    <property type="entry name" value="RNA Cap, Translation Initiation Factor Eif4e"/>
    <property type="match status" value="1"/>
</dbReference>
<feature type="compositionally biased region" description="Low complexity" evidence="2">
    <location>
        <begin position="634"/>
        <end position="644"/>
    </location>
</feature>
<evidence type="ECO:0000313" key="4">
    <source>
        <dbReference type="EMBL" id="TKA43433.1"/>
    </source>
</evidence>
<comment type="caution">
    <text evidence="4">The sequence shown here is derived from an EMBL/GenBank/DDBJ whole genome shotgun (WGS) entry which is preliminary data.</text>
</comment>
<dbReference type="InterPro" id="IPR000073">
    <property type="entry name" value="AB_hydrolase_1"/>
</dbReference>
<dbReference type="AlphaFoldDB" id="A0A4U0V4M7"/>
<accession>A0A4U0V4M7</accession>
<gene>
    <name evidence="4" type="ORF">B0A54_05915</name>
</gene>
<dbReference type="PANTHER" id="PTHR31977:SF1">
    <property type="entry name" value="UPF0696 PROTEIN C11ORF68"/>
    <property type="match status" value="1"/>
</dbReference>
<dbReference type="PANTHER" id="PTHR31977">
    <property type="entry name" value="UPF0696 PROTEIN C11ORF68"/>
    <property type="match status" value="1"/>
</dbReference>
<proteinExistence type="inferred from homology"/>
<protein>
    <recommendedName>
        <fullName evidence="3">AB hydrolase-1 domain-containing protein</fullName>
    </recommendedName>
</protein>
<organism evidence="4 5">
    <name type="scientific">Friedmanniomyces endolithicus</name>
    <dbReference type="NCBI Taxonomy" id="329885"/>
    <lineage>
        <taxon>Eukaryota</taxon>
        <taxon>Fungi</taxon>
        <taxon>Dikarya</taxon>
        <taxon>Ascomycota</taxon>
        <taxon>Pezizomycotina</taxon>
        <taxon>Dothideomycetes</taxon>
        <taxon>Dothideomycetidae</taxon>
        <taxon>Mycosphaerellales</taxon>
        <taxon>Teratosphaeriaceae</taxon>
        <taxon>Friedmanniomyces</taxon>
    </lineage>
</organism>
<feature type="compositionally biased region" description="Polar residues" evidence="2">
    <location>
        <begin position="78"/>
        <end position="90"/>
    </location>
</feature>
<comment type="similarity">
    <text evidence="1">Belongs to the UPF0696 family.</text>
</comment>
<dbReference type="SUPFAM" id="SSF53474">
    <property type="entry name" value="alpha/beta-Hydrolases"/>
    <property type="match status" value="1"/>
</dbReference>
<dbReference type="PRINTS" id="PR00412">
    <property type="entry name" value="EPOXHYDRLASE"/>
</dbReference>
<evidence type="ECO:0000256" key="2">
    <source>
        <dbReference type="SAM" id="MobiDB-lite"/>
    </source>
</evidence>
<evidence type="ECO:0000259" key="3">
    <source>
        <dbReference type="Pfam" id="PF12697"/>
    </source>
</evidence>
<feature type="region of interest" description="Disordered" evidence="2">
    <location>
        <begin position="69"/>
        <end position="111"/>
    </location>
</feature>
<dbReference type="STRING" id="329885.A0A4U0V4M7"/>
<dbReference type="EMBL" id="NAJP01000019">
    <property type="protein sequence ID" value="TKA43433.1"/>
    <property type="molecule type" value="Genomic_DNA"/>
</dbReference>
<dbReference type="OrthoDB" id="6431331at2759"/>
<dbReference type="Pfam" id="PF08939">
    <property type="entry name" value="Bles03"/>
    <property type="match status" value="1"/>
</dbReference>
<name>A0A4U0V4M7_9PEZI</name>
<dbReference type="Gene3D" id="3.40.50.1820">
    <property type="entry name" value="alpha/beta hydrolase"/>
    <property type="match status" value="1"/>
</dbReference>
<dbReference type="InterPro" id="IPR000639">
    <property type="entry name" value="Epox_hydrolase-like"/>
</dbReference>
<dbReference type="GO" id="GO:0003824">
    <property type="term" value="F:catalytic activity"/>
    <property type="evidence" value="ECO:0007669"/>
    <property type="project" value="InterPro"/>
</dbReference>
<dbReference type="SUPFAM" id="SSF55418">
    <property type="entry name" value="eIF4e-like"/>
    <property type="match status" value="1"/>
</dbReference>
<evidence type="ECO:0000256" key="1">
    <source>
        <dbReference type="ARBA" id="ARBA00010568"/>
    </source>
</evidence>
<dbReference type="InterPro" id="IPR023398">
    <property type="entry name" value="TIF_eIF4e-like"/>
</dbReference>
<reference evidence="4 5" key="1">
    <citation type="submission" date="2017-03" db="EMBL/GenBank/DDBJ databases">
        <title>Genomes of endolithic fungi from Antarctica.</title>
        <authorList>
            <person name="Coleine C."/>
            <person name="Masonjones S."/>
            <person name="Stajich J.E."/>
        </authorList>
    </citation>
    <scope>NUCLEOTIDE SEQUENCE [LARGE SCALE GENOMIC DNA]</scope>
    <source>
        <strain evidence="4 5">CCFEE 5311</strain>
    </source>
</reference>